<dbReference type="Pfam" id="PF01008">
    <property type="entry name" value="IF-2B"/>
    <property type="match status" value="1"/>
</dbReference>
<proteinExistence type="inferred from homology"/>
<dbReference type="PANTHER" id="PTHR43475:SF2">
    <property type="entry name" value="RIBOSE 1,5-BISPHOSPHATE ISOMERASE"/>
    <property type="match status" value="1"/>
</dbReference>
<dbReference type="InterPro" id="IPR037171">
    <property type="entry name" value="NagB/RpiA_transferase-like"/>
</dbReference>
<sequence>MINETVEEIQGMHSHSSSTIAIKATEALSELLDREYASVDEFELDLQRNAGALRRANPSHASLHNAVRAVERSVVDVTDTVSEAKELTREMIDRVVDDIETGKRRAAENAAETFDDGETFMTHDFSSTALAAVETAAQEGHYLDAYVMEARPRYIGRGTARMLSAIDRVEPHLIVDNAMGHFLQECDRVVIGMDCIVDDTLYNRVGTFPLAATANQLDVPVVAVGSGAKVIEEGFVFENQQRDPSEVMLEPVEGITIENPAYDATPVELIDTLITDTGVHDV</sequence>
<dbReference type="SUPFAM" id="SSF100950">
    <property type="entry name" value="NagB/RpiA/CoA transferase-like"/>
    <property type="match status" value="1"/>
</dbReference>
<keyword evidence="2" id="KW-0648">Protein biosynthesis</keyword>
<reference evidence="2 3" key="1">
    <citation type="submission" date="2018-06" db="EMBL/GenBank/DDBJ databases">
        <title>Halonotius sp. F13-13 a new haloarchaeeon isolated from a solar saltern from Isla Cristina, Huelva, Spain.</title>
        <authorList>
            <person name="Duran-Viseras A."/>
            <person name="Sanchez-Porro C."/>
            <person name="Ventosa A."/>
        </authorList>
    </citation>
    <scope>NUCLEOTIDE SEQUENCE [LARGE SCALE GENOMIC DNA]</scope>
    <source>
        <strain evidence="2 3">F13-13</strain>
    </source>
</reference>
<evidence type="ECO:0000313" key="3">
    <source>
        <dbReference type="Proteomes" id="UP000276588"/>
    </source>
</evidence>
<comment type="caution">
    <text evidence="2">The sequence shown here is derived from an EMBL/GenBank/DDBJ whole genome shotgun (WGS) entry which is preliminary data.</text>
</comment>
<dbReference type="Gene3D" id="1.20.120.420">
    <property type="entry name" value="translation initiation factor eif-2b, domain 1"/>
    <property type="match status" value="1"/>
</dbReference>
<dbReference type="Proteomes" id="UP000276588">
    <property type="component" value="Unassembled WGS sequence"/>
</dbReference>
<dbReference type="Gene3D" id="3.40.50.10470">
    <property type="entry name" value="Translation initiation factor eif-2b, domain 2"/>
    <property type="match status" value="1"/>
</dbReference>
<dbReference type="AlphaFoldDB" id="A0A3A6QAA1"/>
<name>A0A3A6QAA1_9EURY</name>
<dbReference type="InterPro" id="IPR042529">
    <property type="entry name" value="IF_2B-like_C"/>
</dbReference>
<keyword evidence="3" id="KW-1185">Reference proteome</keyword>
<keyword evidence="2" id="KW-0396">Initiation factor</keyword>
<gene>
    <name evidence="2" type="ORF">DM826_04455</name>
</gene>
<protein>
    <submittedName>
        <fullName evidence="2">Translation initiation factor eIF-2B</fullName>
    </submittedName>
</protein>
<dbReference type="GO" id="GO:0046523">
    <property type="term" value="F:S-methyl-5-thioribose-1-phosphate isomerase activity"/>
    <property type="evidence" value="ECO:0007669"/>
    <property type="project" value="TreeGrafter"/>
</dbReference>
<accession>A0A3A6QAA1</accession>
<dbReference type="PANTHER" id="PTHR43475">
    <property type="entry name" value="METHYLTHIORIBOSE-1-PHOSPHATE ISOMERASE"/>
    <property type="match status" value="1"/>
</dbReference>
<comment type="similarity">
    <text evidence="1">Belongs to the eIF-2B alpha/beta/delta subunits family.</text>
</comment>
<evidence type="ECO:0000256" key="1">
    <source>
        <dbReference type="RuleBase" id="RU003814"/>
    </source>
</evidence>
<dbReference type="InterPro" id="IPR027363">
    <property type="entry name" value="M1Pi_N"/>
</dbReference>
<organism evidence="2 3">
    <name type="scientific">Halonotius aquaticus</name>
    <dbReference type="NCBI Taxonomy" id="2216978"/>
    <lineage>
        <taxon>Archaea</taxon>
        <taxon>Methanobacteriati</taxon>
        <taxon>Methanobacteriota</taxon>
        <taxon>Stenosarchaea group</taxon>
        <taxon>Halobacteria</taxon>
        <taxon>Halobacteriales</taxon>
        <taxon>Haloferacaceae</taxon>
        <taxon>Halonotius</taxon>
    </lineage>
</organism>
<dbReference type="EMBL" id="QKNY01000006">
    <property type="protein sequence ID" value="RJX43938.1"/>
    <property type="molecule type" value="Genomic_DNA"/>
</dbReference>
<dbReference type="GO" id="GO:0003743">
    <property type="term" value="F:translation initiation factor activity"/>
    <property type="evidence" value="ECO:0007669"/>
    <property type="project" value="UniProtKB-KW"/>
</dbReference>
<dbReference type="GO" id="GO:0019509">
    <property type="term" value="P:L-methionine salvage from methylthioadenosine"/>
    <property type="evidence" value="ECO:0007669"/>
    <property type="project" value="TreeGrafter"/>
</dbReference>
<dbReference type="RefSeq" id="WP_120101911.1">
    <property type="nucleotide sequence ID" value="NZ_QKNY01000006.1"/>
</dbReference>
<dbReference type="InterPro" id="IPR000649">
    <property type="entry name" value="IF-2B-related"/>
</dbReference>
<dbReference type="OrthoDB" id="45195at2157"/>
<evidence type="ECO:0000313" key="2">
    <source>
        <dbReference type="EMBL" id="RJX43938.1"/>
    </source>
</evidence>